<proteinExistence type="predicted"/>
<dbReference type="CDD" id="cd04847">
    <property type="entry name" value="Peptidases_S8_Subtilisin_like_2"/>
    <property type="match status" value="1"/>
</dbReference>
<dbReference type="SUPFAM" id="SSF52743">
    <property type="entry name" value="Subtilisin-like"/>
    <property type="match status" value="1"/>
</dbReference>
<gene>
    <name evidence="2" type="ORF">VY86_10705</name>
</gene>
<dbReference type="AlphaFoldDB" id="A0A0F7LPF4"/>
<sequence>MAQNPLLIFTPPKQIKERDGLPPNRSSIHFPNIDIQATRVFPKVERLQRNFAEYIELAETADGFLPEKVLVLEVVGEIEGLATALARVKGFEYLSSALLEKSFDSEDYYTLSNGTRRSATRNAYLTMSNQAGLSRLLTLWREYQKNKKVDWGYGALKDVFDRLTDIRFWDTRDRLAATFILEDWQGRVEDAAAGYDDSVPFEIELWYRSSPEAQSKAESRIRGLISRAGGSITGGCNYKAISYHALIGNLPVSKVKEVLALGGDILELMRCDDVMFFRPLGQCAFPVIEENYDAGAELLALDEQNLPDSYVSPIVALLDGLPLENHAALRGRLEIDDPDDFESLYTSPSHQNHGTSMASLIVHGDLSNPVEPPLSKRVYVRPIMIPGSISFDGSVREQIPTQFIPADLIHRAVVRMKKGENGLPPTAPDVSIINLSIGDPCRMYDAQMSPWARMLDWLSIEYQVLFVVSAGNSCMPLILDNVVGDDFAALTSQELEENALKAIAAQRPLRRLLSPAESINALTVGAAHQDGFTGNIPPRHVDVFSTQGMFSPINTIALGRRKSVKPEIHMPGGRQTYVNKTTTARDLVRLDISKAVRFGPGLKSAMPGGEGGLNQYGFTAGTSNAAALATRRLAILHDMLQEMKAFGYQQALSKASDALILKAMLIHGAEHNILSRKLISRHLDVNGSRTFKSDLNQYLGFGQVNESRIHFCADNQATLIYSNVIEAETAQDYFFPLPPSLAAKTVNRRLIVTVAWFSPVNHGHKDYRGAQLWASPAYGDINLEEFDYYPSHLKNGTVFHDVRKGNRASAFTKGDHLAIRINCNGRAGIKKLKVPYVVIATLDTPGTALPVYEEVREELRIMAKQNA</sequence>
<organism evidence="2 3">
    <name type="scientific">Photorhabdus thracensis</name>
    <dbReference type="NCBI Taxonomy" id="230089"/>
    <lineage>
        <taxon>Bacteria</taxon>
        <taxon>Pseudomonadati</taxon>
        <taxon>Pseudomonadota</taxon>
        <taxon>Gammaproteobacteria</taxon>
        <taxon>Enterobacterales</taxon>
        <taxon>Morganellaceae</taxon>
        <taxon>Photorhabdus</taxon>
    </lineage>
</organism>
<evidence type="ECO:0000313" key="3">
    <source>
        <dbReference type="Proteomes" id="UP000034866"/>
    </source>
</evidence>
<name>A0A0F7LPF4_9GAMM</name>
<dbReference type="PATRIC" id="fig|230089.6.peg.2374"/>
<dbReference type="InterPro" id="IPR034074">
    <property type="entry name" value="Y4bN_pept_dom"/>
</dbReference>
<reference evidence="3" key="2">
    <citation type="submission" date="2015-03" db="EMBL/GenBank/DDBJ databases">
        <title>Genome sequence of Azospirillum thiophilum strain DSM 21654T.</title>
        <authorList>
            <person name="Kwak Y."/>
            <person name="Shin J.-H."/>
        </authorList>
    </citation>
    <scope>NUCLEOTIDE SEQUENCE [LARGE SCALE GENOMIC DNA]</scope>
    <source>
        <strain evidence="3">DSM 15199</strain>
    </source>
</reference>
<evidence type="ECO:0000313" key="2">
    <source>
        <dbReference type="EMBL" id="AKH63736.1"/>
    </source>
</evidence>
<dbReference type="EMBL" id="CP011104">
    <property type="protein sequence ID" value="AKH63736.1"/>
    <property type="molecule type" value="Genomic_DNA"/>
</dbReference>
<dbReference type="GO" id="GO:0004252">
    <property type="term" value="F:serine-type endopeptidase activity"/>
    <property type="evidence" value="ECO:0007669"/>
    <property type="project" value="InterPro"/>
</dbReference>
<feature type="domain" description="Peptidase S8/S53" evidence="1">
    <location>
        <begin position="314"/>
        <end position="669"/>
    </location>
</feature>
<dbReference type="InterPro" id="IPR000209">
    <property type="entry name" value="Peptidase_S8/S53_dom"/>
</dbReference>
<dbReference type="OrthoDB" id="9768989at2"/>
<dbReference type="GO" id="GO:0006508">
    <property type="term" value="P:proteolysis"/>
    <property type="evidence" value="ECO:0007669"/>
    <property type="project" value="InterPro"/>
</dbReference>
<dbReference type="RefSeq" id="WP_046974931.1">
    <property type="nucleotide sequence ID" value="NZ_CAWQPG010000079.1"/>
</dbReference>
<dbReference type="Pfam" id="PF00082">
    <property type="entry name" value="Peptidase_S8"/>
    <property type="match status" value="1"/>
</dbReference>
<evidence type="ECO:0000259" key="1">
    <source>
        <dbReference type="Pfam" id="PF00082"/>
    </source>
</evidence>
<dbReference type="Proteomes" id="UP000034866">
    <property type="component" value="Chromosome"/>
</dbReference>
<protein>
    <recommendedName>
        <fullName evidence="1">Peptidase S8/S53 domain-containing protein</fullName>
    </recommendedName>
</protein>
<keyword evidence="3" id="KW-1185">Reference proteome</keyword>
<dbReference type="InterPro" id="IPR036852">
    <property type="entry name" value="Peptidase_S8/S53_dom_sf"/>
</dbReference>
<accession>A0A0F7LPF4</accession>
<reference evidence="2 3" key="1">
    <citation type="journal article" date="2015" name="J. Biotechnol.">
        <title>Complete genome sequence of Photorhabdus temperata subsp. thracensis 39-8(T), an entomopathogenic bacterium for the improved commercial bioinsecticide.</title>
        <authorList>
            <person name="Kwak Y."/>
            <person name="Shin J.H."/>
        </authorList>
    </citation>
    <scope>NUCLEOTIDE SEQUENCE [LARGE SCALE GENOMIC DNA]</scope>
    <source>
        <strain evidence="2 3">DSM 15199</strain>
    </source>
</reference>
<dbReference type="Gene3D" id="3.40.50.200">
    <property type="entry name" value="Peptidase S8/S53 domain"/>
    <property type="match status" value="1"/>
</dbReference>
<dbReference type="KEGG" id="ptt:VY86_10705"/>